<dbReference type="EMBL" id="AP008210">
    <property type="protein sequence ID" value="BAH92486.1"/>
    <property type="molecule type" value="Genomic_DNA"/>
</dbReference>
<evidence type="ECO:0000313" key="2">
    <source>
        <dbReference type="EMBL" id="BAH92486.1"/>
    </source>
</evidence>
<proteinExistence type="predicted"/>
<reference evidence="3" key="2">
    <citation type="journal article" date="2008" name="Nucleic Acids Res.">
        <title>The rice annotation project database (RAP-DB): 2008 update.</title>
        <authorList>
            <consortium name="The rice annotation project (RAP)"/>
        </authorList>
    </citation>
    <scope>GENOME REANNOTATION</scope>
    <source>
        <strain evidence="3">cv. Nipponbare</strain>
    </source>
</reference>
<gene>
    <name evidence="2" type="ordered locus">Os04g0163700</name>
</gene>
<evidence type="ECO:0000256" key="1">
    <source>
        <dbReference type="SAM" id="MobiDB-lite"/>
    </source>
</evidence>
<name>C7J177_ORYSJ</name>
<evidence type="ECO:0000313" key="3">
    <source>
        <dbReference type="Proteomes" id="UP000000763"/>
    </source>
</evidence>
<sequence>MATLPPPPSSSSISAPRLTPPMAPHAASRMLLSLARDGAGRRWLRIRGGDSRPISVHRFVTDCDYSGCEISGDEDSGRGLLLHWSSKHDRSNNDCDTNGGAFEVGSMGQSFFYVDSRYWIIKGKVRFEAKGASVRPEEELVDAALSETAIEFVRVVEGFVVLAFPNVPSDRKENCVPNPLNFEHAACNIPEDKLREWSSS</sequence>
<dbReference type="AlphaFoldDB" id="C7J177"/>
<dbReference type="Proteomes" id="UP000000763">
    <property type="component" value="Chromosome 4"/>
</dbReference>
<dbReference type="KEGG" id="dosa:Os04g0163700"/>
<organism evidence="2 3">
    <name type="scientific">Oryza sativa subsp. japonica</name>
    <name type="common">Rice</name>
    <dbReference type="NCBI Taxonomy" id="39947"/>
    <lineage>
        <taxon>Eukaryota</taxon>
        <taxon>Viridiplantae</taxon>
        <taxon>Streptophyta</taxon>
        <taxon>Embryophyta</taxon>
        <taxon>Tracheophyta</taxon>
        <taxon>Spermatophyta</taxon>
        <taxon>Magnoliopsida</taxon>
        <taxon>Liliopsida</taxon>
        <taxon>Poales</taxon>
        <taxon>Poaceae</taxon>
        <taxon>BOP clade</taxon>
        <taxon>Oryzoideae</taxon>
        <taxon>Oryzeae</taxon>
        <taxon>Oryzinae</taxon>
        <taxon>Oryza</taxon>
        <taxon>Oryza sativa</taxon>
    </lineage>
</organism>
<accession>C7J177</accession>
<protein>
    <submittedName>
        <fullName evidence="2">Os04g0163700 protein</fullName>
    </submittedName>
</protein>
<reference evidence="2 3" key="1">
    <citation type="journal article" date="2005" name="Nature">
        <title>The map-based sequence of the rice genome.</title>
        <authorList>
            <consortium name="International rice genome sequencing project (IRGSP)"/>
            <person name="Matsumoto T."/>
            <person name="Wu J."/>
            <person name="Kanamori H."/>
            <person name="Katayose Y."/>
            <person name="Fujisawa M."/>
            <person name="Namiki N."/>
            <person name="Mizuno H."/>
            <person name="Yamamoto K."/>
            <person name="Antonio B.A."/>
            <person name="Baba T."/>
            <person name="Sakata K."/>
            <person name="Nagamura Y."/>
            <person name="Aoki H."/>
            <person name="Arikawa K."/>
            <person name="Arita K."/>
            <person name="Bito T."/>
            <person name="Chiden Y."/>
            <person name="Fujitsuka N."/>
            <person name="Fukunaka R."/>
            <person name="Hamada M."/>
            <person name="Harada C."/>
            <person name="Hayashi A."/>
            <person name="Hijishita S."/>
            <person name="Honda M."/>
            <person name="Hosokawa S."/>
            <person name="Ichikawa Y."/>
            <person name="Idonuma A."/>
            <person name="Iijima M."/>
            <person name="Ikeda M."/>
            <person name="Ikeno M."/>
            <person name="Ito K."/>
            <person name="Ito S."/>
            <person name="Ito T."/>
            <person name="Ito Y."/>
            <person name="Ito Y."/>
            <person name="Iwabuchi A."/>
            <person name="Kamiya K."/>
            <person name="Karasawa W."/>
            <person name="Kurita K."/>
            <person name="Katagiri S."/>
            <person name="Kikuta A."/>
            <person name="Kobayashi H."/>
            <person name="Kobayashi N."/>
            <person name="Machita K."/>
            <person name="Maehara T."/>
            <person name="Masukawa M."/>
            <person name="Mizubayashi T."/>
            <person name="Mukai Y."/>
            <person name="Nagasaki H."/>
            <person name="Nagata Y."/>
            <person name="Naito S."/>
            <person name="Nakashima M."/>
            <person name="Nakama Y."/>
            <person name="Nakamichi Y."/>
            <person name="Nakamura M."/>
            <person name="Meguro A."/>
            <person name="Negishi M."/>
            <person name="Ohta I."/>
            <person name="Ohta T."/>
            <person name="Okamoto M."/>
            <person name="Ono N."/>
            <person name="Saji S."/>
            <person name="Sakaguchi M."/>
            <person name="Sakai K."/>
            <person name="Shibata M."/>
            <person name="Shimokawa T."/>
            <person name="Song J."/>
            <person name="Takazaki Y."/>
            <person name="Terasawa K."/>
            <person name="Tsugane M."/>
            <person name="Tsuji K."/>
            <person name="Ueda S."/>
            <person name="Waki K."/>
            <person name="Yamagata H."/>
            <person name="Yamamoto M."/>
            <person name="Yamamoto S."/>
            <person name="Yamane H."/>
            <person name="Yoshiki S."/>
            <person name="Yoshihara R."/>
            <person name="Yukawa K."/>
            <person name="Zhong H."/>
            <person name="Yano M."/>
            <person name="Yuan Q."/>
            <person name="Ouyang S."/>
            <person name="Liu J."/>
            <person name="Jones K.M."/>
            <person name="Gansberger K."/>
            <person name="Moffat K."/>
            <person name="Hill J."/>
            <person name="Bera J."/>
            <person name="Fadrosh D."/>
            <person name="Jin S."/>
            <person name="Johri S."/>
            <person name="Kim M."/>
            <person name="Overton L."/>
            <person name="Reardon M."/>
            <person name="Tsitrin T."/>
            <person name="Vuong H."/>
            <person name="Weaver B."/>
            <person name="Ciecko A."/>
            <person name="Tallon L."/>
            <person name="Jackson J."/>
            <person name="Pai G."/>
            <person name="Aken S.V."/>
            <person name="Utterback T."/>
            <person name="Reidmuller S."/>
            <person name="Feldblyum T."/>
            <person name="Hsiao J."/>
            <person name="Zismann V."/>
            <person name="Iobst S."/>
            <person name="de Vazeille A.R."/>
            <person name="Buell C.R."/>
            <person name="Ying K."/>
            <person name="Li Y."/>
            <person name="Lu T."/>
            <person name="Huang Y."/>
            <person name="Zhao Q."/>
            <person name="Feng Q."/>
            <person name="Zhang L."/>
            <person name="Zhu J."/>
            <person name="Weng Q."/>
            <person name="Mu J."/>
            <person name="Lu Y."/>
            <person name="Fan D."/>
            <person name="Liu Y."/>
            <person name="Guan J."/>
            <person name="Zhang Y."/>
            <person name="Yu S."/>
            <person name="Liu X."/>
            <person name="Zhang Y."/>
            <person name="Hong G."/>
            <person name="Han B."/>
            <person name="Choisne N."/>
            <person name="Demange N."/>
            <person name="Orjeda G."/>
            <person name="Samain S."/>
            <person name="Cattolico L."/>
            <person name="Pelletier E."/>
            <person name="Couloux A."/>
            <person name="Segurens B."/>
            <person name="Wincker P."/>
            <person name="D'Hont A."/>
            <person name="Scarpelli C."/>
            <person name="Weissenbach J."/>
            <person name="Salanoubat M."/>
            <person name="Quetier F."/>
            <person name="Yu Y."/>
            <person name="Kim H.R."/>
            <person name="Rambo T."/>
            <person name="Currie J."/>
            <person name="Collura K."/>
            <person name="Luo M."/>
            <person name="Yang T."/>
            <person name="Ammiraju J.S.S."/>
            <person name="Engler F."/>
            <person name="Soderlund C."/>
            <person name="Wing R.A."/>
            <person name="Palmer L.E."/>
            <person name="de la Bastide M."/>
            <person name="Spiegel L."/>
            <person name="Nascimento L."/>
            <person name="Zutavern T."/>
            <person name="O'Shaughnessy A."/>
            <person name="Dike S."/>
            <person name="Dedhia N."/>
            <person name="Preston R."/>
            <person name="Balija V."/>
            <person name="McCombie W.R."/>
            <person name="Chow T."/>
            <person name="Chen H."/>
            <person name="Chung M."/>
            <person name="Chen C."/>
            <person name="Shaw J."/>
            <person name="Wu H."/>
            <person name="Hsiao K."/>
            <person name="Chao Y."/>
            <person name="Chu M."/>
            <person name="Cheng C."/>
            <person name="Hour A."/>
            <person name="Lee P."/>
            <person name="Lin S."/>
            <person name="Lin Y."/>
            <person name="Liou J."/>
            <person name="Liu S."/>
            <person name="Hsing Y."/>
            <person name="Raghuvanshi S."/>
            <person name="Mohanty A."/>
            <person name="Bharti A.K."/>
            <person name="Gaur A."/>
            <person name="Gupta V."/>
            <person name="Kumar D."/>
            <person name="Ravi V."/>
            <person name="Vij S."/>
            <person name="Kapur A."/>
            <person name="Khurana P."/>
            <person name="Khurana P."/>
            <person name="Khurana J.P."/>
            <person name="Tyagi A.K."/>
            <person name="Gaikwad K."/>
            <person name="Singh A."/>
            <person name="Dalal V."/>
            <person name="Srivastava S."/>
            <person name="Dixit A."/>
            <person name="Pal A.K."/>
            <person name="Ghazi I.A."/>
            <person name="Yadav M."/>
            <person name="Pandit A."/>
            <person name="Bhargava A."/>
            <person name="Sureshbabu K."/>
            <person name="Batra K."/>
            <person name="Sharma T.R."/>
            <person name="Mohapatra T."/>
            <person name="Singh N.K."/>
            <person name="Messing J."/>
            <person name="Nelson A.B."/>
            <person name="Fuks G."/>
            <person name="Kavchok S."/>
            <person name="Keizer G."/>
            <person name="Linton E."/>
            <person name="Llaca V."/>
            <person name="Song R."/>
            <person name="Tanyolac B."/>
            <person name="Young S."/>
            <person name="Ho-Il K."/>
            <person name="Hahn J.H."/>
            <person name="Sangsakoo G."/>
            <person name="Vanavichit A."/>
            <person name="de Mattos Luiz.A.T."/>
            <person name="Zimmer P.D."/>
            <person name="Malone G."/>
            <person name="Dellagostin O."/>
            <person name="de Oliveira A.C."/>
            <person name="Bevan M."/>
            <person name="Bancroft I."/>
            <person name="Minx P."/>
            <person name="Cordum H."/>
            <person name="Wilson R."/>
            <person name="Cheng Z."/>
            <person name="Jin W."/>
            <person name="Jiang J."/>
            <person name="Leong S.A."/>
            <person name="Iwama H."/>
            <person name="Gojobori T."/>
            <person name="Itoh T."/>
            <person name="Niimura Y."/>
            <person name="Fujii Y."/>
            <person name="Habara T."/>
            <person name="Sakai H."/>
            <person name="Sato Y."/>
            <person name="Wilson G."/>
            <person name="Kumar K."/>
            <person name="McCouch S."/>
            <person name="Juretic N."/>
            <person name="Hoen D."/>
            <person name="Wright S."/>
            <person name="Bruskiewich R."/>
            <person name="Bureau T."/>
            <person name="Miyao A."/>
            <person name="Hirochika H."/>
            <person name="Nishikawa T."/>
            <person name="Kadowaki K."/>
            <person name="Sugiura M."/>
            <person name="Burr B."/>
            <person name="Sasaki T."/>
        </authorList>
    </citation>
    <scope>NUCLEOTIDE SEQUENCE [LARGE SCALE GENOMIC DNA]</scope>
    <source>
        <strain evidence="3">cv. Nipponbare</strain>
    </source>
</reference>
<feature type="region of interest" description="Disordered" evidence="1">
    <location>
        <begin position="1"/>
        <end position="22"/>
    </location>
</feature>